<protein>
    <submittedName>
        <fullName evidence="1">Uncharacterized protein</fullName>
    </submittedName>
</protein>
<evidence type="ECO:0000313" key="2">
    <source>
        <dbReference type="Proteomes" id="UP000027120"/>
    </source>
</evidence>
<dbReference type="STRING" id="2711.A0A067ETV0"/>
<dbReference type="AlphaFoldDB" id="A0A067ETV0"/>
<keyword evidence="2" id="KW-1185">Reference proteome</keyword>
<name>A0A067ETV0_CITSI</name>
<dbReference type="EMBL" id="KK784947">
    <property type="protein sequence ID" value="KDO58594.1"/>
    <property type="molecule type" value="Genomic_DNA"/>
</dbReference>
<organism evidence="1 2">
    <name type="scientific">Citrus sinensis</name>
    <name type="common">Sweet orange</name>
    <name type="synonym">Citrus aurantium var. sinensis</name>
    <dbReference type="NCBI Taxonomy" id="2711"/>
    <lineage>
        <taxon>Eukaryota</taxon>
        <taxon>Viridiplantae</taxon>
        <taxon>Streptophyta</taxon>
        <taxon>Embryophyta</taxon>
        <taxon>Tracheophyta</taxon>
        <taxon>Spermatophyta</taxon>
        <taxon>Magnoliopsida</taxon>
        <taxon>eudicotyledons</taxon>
        <taxon>Gunneridae</taxon>
        <taxon>Pentapetalae</taxon>
        <taxon>rosids</taxon>
        <taxon>malvids</taxon>
        <taxon>Sapindales</taxon>
        <taxon>Rutaceae</taxon>
        <taxon>Aurantioideae</taxon>
        <taxon>Citrus</taxon>
    </lineage>
</organism>
<proteinExistence type="predicted"/>
<reference evidence="1 2" key="1">
    <citation type="submission" date="2014-04" db="EMBL/GenBank/DDBJ databases">
        <authorList>
            <consortium name="International Citrus Genome Consortium"/>
            <person name="Gmitter F."/>
            <person name="Chen C."/>
            <person name="Farmerie W."/>
            <person name="Harkins T."/>
            <person name="Desany B."/>
            <person name="Mohiuddin M."/>
            <person name="Kodira C."/>
            <person name="Borodovsky M."/>
            <person name="Lomsadze A."/>
            <person name="Burns P."/>
            <person name="Jenkins J."/>
            <person name="Prochnik S."/>
            <person name="Shu S."/>
            <person name="Chapman J."/>
            <person name="Pitluck S."/>
            <person name="Schmutz J."/>
            <person name="Rokhsar D."/>
        </authorList>
    </citation>
    <scope>NUCLEOTIDE SEQUENCE</scope>
</reference>
<gene>
    <name evidence="1" type="ORF">CISIN_1g047177mg</name>
</gene>
<accession>A0A067ETV0</accession>
<dbReference type="Proteomes" id="UP000027120">
    <property type="component" value="Unassembled WGS sequence"/>
</dbReference>
<evidence type="ECO:0000313" key="1">
    <source>
        <dbReference type="EMBL" id="KDO58594.1"/>
    </source>
</evidence>
<sequence length="240" mass="27371">MNWSNRWLNLVEGDDGVDESEYMQWYLRITRKLVGRPTPYPGTVRFRTKKKRTTESGKRVTKKDRIRRKPIGKCKKDDSMQCYATIKEDQSQLCKLYLEDVEDVDVQQSPGDSKVEPSLLCQVSCEGNDVQLAAKMVNDVLSAQQCRADLKTDVSEQCQAVGEGDDVKAFPRGRMADEDMKMRLYHADSKEGMVIVCKFVQQQMKLMHCEQHLKFSDLQLCHVASESVPQTAKAAEEAIP</sequence>